<dbReference type="NCBIfam" id="NF047658">
    <property type="entry name" value="HYC_CC_PP"/>
    <property type="match status" value="1"/>
</dbReference>
<dbReference type="InterPro" id="IPR058512">
    <property type="entry name" value="DUF8199"/>
</dbReference>
<dbReference type="EMBL" id="PDUD01000031">
    <property type="protein sequence ID" value="PHN03532.1"/>
    <property type="molecule type" value="Genomic_DNA"/>
</dbReference>
<feature type="region of interest" description="Disordered" evidence="1">
    <location>
        <begin position="49"/>
        <end position="68"/>
    </location>
</feature>
<organism evidence="3 4">
    <name type="scientific">Flavilitoribacter nigricans (strain ATCC 23147 / DSM 23189 / NBRC 102662 / NCIMB 1420 / SS-2)</name>
    <name type="common">Lewinella nigricans</name>
    <dbReference type="NCBI Taxonomy" id="1122177"/>
    <lineage>
        <taxon>Bacteria</taxon>
        <taxon>Pseudomonadati</taxon>
        <taxon>Bacteroidota</taxon>
        <taxon>Saprospiria</taxon>
        <taxon>Saprospirales</taxon>
        <taxon>Lewinellaceae</taxon>
        <taxon>Flavilitoribacter</taxon>
    </lineage>
</organism>
<reference evidence="3 4" key="1">
    <citation type="submission" date="2017-10" db="EMBL/GenBank/DDBJ databases">
        <title>The draft genome sequence of Lewinella nigricans NBRC 102662.</title>
        <authorList>
            <person name="Wang K."/>
        </authorList>
    </citation>
    <scope>NUCLEOTIDE SEQUENCE [LARGE SCALE GENOMIC DNA]</scope>
    <source>
        <strain evidence="3 4">NBRC 102662</strain>
    </source>
</reference>
<keyword evidence="4" id="KW-1185">Reference proteome</keyword>
<dbReference type="AlphaFoldDB" id="A0A2D0N4S1"/>
<name>A0A2D0N4S1_FLAN2</name>
<comment type="caution">
    <text evidence="3">The sequence shown here is derived from an EMBL/GenBank/DDBJ whole genome shotgun (WGS) entry which is preliminary data.</text>
</comment>
<gene>
    <name evidence="3" type="ORF">CRP01_26395</name>
</gene>
<keyword evidence="2" id="KW-0732">Signal</keyword>
<evidence type="ECO:0008006" key="5">
    <source>
        <dbReference type="Google" id="ProtNLM"/>
    </source>
</evidence>
<evidence type="ECO:0000256" key="2">
    <source>
        <dbReference type="SAM" id="SignalP"/>
    </source>
</evidence>
<feature type="signal peptide" evidence="2">
    <location>
        <begin position="1"/>
        <end position="21"/>
    </location>
</feature>
<dbReference type="InterPro" id="IPR058060">
    <property type="entry name" value="HYC_CC_PP"/>
</dbReference>
<dbReference type="Pfam" id="PF26622">
    <property type="entry name" value="DUF8199"/>
    <property type="match status" value="1"/>
</dbReference>
<dbReference type="Proteomes" id="UP000223913">
    <property type="component" value="Unassembled WGS sequence"/>
</dbReference>
<protein>
    <recommendedName>
        <fullName evidence="5">Secreted protein</fullName>
    </recommendedName>
</protein>
<evidence type="ECO:0000256" key="1">
    <source>
        <dbReference type="SAM" id="MobiDB-lite"/>
    </source>
</evidence>
<proteinExistence type="predicted"/>
<sequence>MLIKALHITLVLSLLTSSVGVVINQHFCQDELKNTALFAAVQSCHTTEETPAPACPHHQKQSKRNGLDQRDCCNDSTHFLKSTQEQQMEQQDLPVWKALVATPVAAFTTASVFSQSPAQLSGRFYRPPPLPTEPTIQFQIFRL</sequence>
<accession>A0A2D0N4S1</accession>
<evidence type="ECO:0000313" key="3">
    <source>
        <dbReference type="EMBL" id="PHN03532.1"/>
    </source>
</evidence>
<feature type="chain" id="PRO_5012722787" description="Secreted protein" evidence="2">
    <location>
        <begin position="22"/>
        <end position="143"/>
    </location>
</feature>
<evidence type="ECO:0000313" key="4">
    <source>
        <dbReference type="Proteomes" id="UP000223913"/>
    </source>
</evidence>